<proteinExistence type="predicted"/>
<dbReference type="AlphaFoldDB" id="A0A8J2Q1F7"/>
<evidence type="ECO:0000313" key="1">
    <source>
        <dbReference type="EMBL" id="CAG7829876.1"/>
    </source>
</evidence>
<reference evidence="1" key="1">
    <citation type="submission" date="2021-06" db="EMBL/GenBank/DDBJ databases">
        <authorList>
            <person name="Hodson N. C."/>
            <person name="Mongue J. A."/>
            <person name="Jaron S. K."/>
        </authorList>
    </citation>
    <scope>NUCLEOTIDE SEQUENCE</scope>
</reference>
<organism evidence="1 2">
    <name type="scientific">Allacma fusca</name>
    <dbReference type="NCBI Taxonomy" id="39272"/>
    <lineage>
        <taxon>Eukaryota</taxon>
        <taxon>Metazoa</taxon>
        <taxon>Ecdysozoa</taxon>
        <taxon>Arthropoda</taxon>
        <taxon>Hexapoda</taxon>
        <taxon>Collembola</taxon>
        <taxon>Symphypleona</taxon>
        <taxon>Sminthuridae</taxon>
        <taxon>Allacma</taxon>
    </lineage>
</organism>
<evidence type="ECO:0008006" key="3">
    <source>
        <dbReference type="Google" id="ProtNLM"/>
    </source>
</evidence>
<keyword evidence="2" id="KW-1185">Reference proteome</keyword>
<sequence>LIDKVLAEDDLNRDGYLSYMEYSIGRRREEEIQRQQADNAKQHGEG</sequence>
<comment type="caution">
    <text evidence="1">The sequence shown here is derived from an EMBL/GenBank/DDBJ whole genome shotgun (WGS) entry which is preliminary data.</text>
</comment>
<accession>A0A8J2Q1F7</accession>
<dbReference type="PROSITE" id="PS00018">
    <property type="entry name" value="EF_HAND_1"/>
    <property type="match status" value="1"/>
</dbReference>
<evidence type="ECO:0000313" key="2">
    <source>
        <dbReference type="Proteomes" id="UP000708208"/>
    </source>
</evidence>
<dbReference type="EMBL" id="CAJVCH010553299">
    <property type="protein sequence ID" value="CAG7829876.1"/>
    <property type="molecule type" value="Genomic_DNA"/>
</dbReference>
<dbReference type="InterPro" id="IPR018247">
    <property type="entry name" value="EF_Hand_1_Ca_BS"/>
</dbReference>
<dbReference type="Proteomes" id="UP000708208">
    <property type="component" value="Unassembled WGS sequence"/>
</dbReference>
<gene>
    <name evidence="1" type="ORF">AFUS01_LOCUS39717</name>
</gene>
<name>A0A8J2Q1F7_9HEXA</name>
<feature type="non-terminal residue" evidence="1">
    <location>
        <position position="1"/>
    </location>
</feature>
<protein>
    <recommendedName>
        <fullName evidence="3">EF-hand domain-containing protein</fullName>
    </recommendedName>
</protein>